<keyword evidence="2" id="KW-1185">Reference proteome</keyword>
<protein>
    <submittedName>
        <fullName evidence="1">Uncharacterized protein</fullName>
    </submittedName>
</protein>
<gene>
    <name evidence="1" type="ORF">AB4Y32_38865</name>
</gene>
<dbReference type="EMBL" id="JBFRCH010000058">
    <property type="protein sequence ID" value="MEX3937619.1"/>
    <property type="molecule type" value="Genomic_DNA"/>
</dbReference>
<reference evidence="1" key="1">
    <citation type="submission" date="2024-07" db="EMBL/GenBank/DDBJ databases">
        <title>A survey of Mimosa microsymbionts across Brazilian biomes reveals a high diversity of Paraburkholderia nodulating endemic species, but also that Cupriavidus is common as a symbiont of widespread species.</title>
        <authorList>
            <person name="Rouws L."/>
            <person name="Barauna A."/>
            <person name="Beukes C."/>
            <person name="Rouws J.R.C."/>
            <person name="De Faria S.M."/>
            <person name="Gross E."/>
            <person name="Bueno Dos Reis Junior F."/>
            <person name="Simon M.F."/>
            <person name="Maluk M."/>
            <person name="Odee D.W."/>
            <person name="Kenicer G."/>
            <person name="Young J.P.W."/>
            <person name="Reis V.M."/>
            <person name="Zilli J."/>
            <person name="James E.K."/>
        </authorList>
    </citation>
    <scope>NUCLEOTIDE SEQUENCE</scope>
    <source>
        <strain evidence="1">EG181B</strain>
    </source>
</reference>
<sequence>MGRLSFAKHFGHRLPLIKASNLGAAIIAAGLMSACSAGDDGSVSTTSTAVPSSSSAPSPLTIRPTSATTPATLSLPPLAADQPYIDNTAYDTTAGGSLSSAIEGAAVTHHRITVNGQTLTYTATAGHLTVRDERTNAPTASIFYTAYTLDGADVTQRPITFFFNGGPGASSNYLRMGSYGPMRVFSEQGSTVTGPNDVTLGDNPQTLIDKTDMVFVDPPGTGYSEAIAPKKNQDLWAVDADETVNAALIYRYLNVNNRGQSPLMLYGESYGGPRVGIMSYTLHNTYGIKLSGLLMQAPALNYYEEATYNLYPDGSVKPARRYPLPAFLLPTVTMAARYWGAITDPALINVDSSQLFQKSEDFAFNDLINLTPSVDLVNKQIDAFTRPYPQVWKTTTSSPERPSIASINQMGKLIQSMGNALSSDVPIQFASNYAASIVPTMAYSFFNSPTAQSGGALNFILGVDLSGYKADYVSWISSDSVEDAAKKYTGTLNSLMGNGVYATANKSPYLFDSSSTGSPANSSVLAQTIKFANDSGAQIAADNLQLMRKNAIVTTNAMVNGKTLGLYDLRKSLIGGDISQAMNNYLTWDPALDDLSAYTPIFASYVYNTLKYQAVSGYQGLNSIIAPAWNHITSYPDGSQLPFPDATIFIADEMAINPKMQVLTAAGYYDAVVPAAKVDWDMQYVSDPKGGRVPQSQMQASYTRILYPGGHMAYADDVSRQQMHDSLVSFYAKATSTSIPSMTRQLD</sequence>
<evidence type="ECO:0000313" key="2">
    <source>
        <dbReference type="Proteomes" id="UP001558850"/>
    </source>
</evidence>
<accession>A0ACC6UDH4</accession>
<comment type="caution">
    <text evidence="1">The sequence shown here is derived from an EMBL/GenBank/DDBJ whole genome shotgun (WGS) entry which is preliminary data.</text>
</comment>
<organism evidence="1 2">
    <name type="scientific">Paraburkholderia phymatum</name>
    <dbReference type="NCBI Taxonomy" id="148447"/>
    <lineage>
        <taxon>Bacteria</taxon>
        <taxon>Pseudomonadati</taxon>
        <taxon>Pseudomonadota</taxon>
        <taxon>Betaproteobacteria</taxon>
        <taxon>Burkholderiales</taxon>
        <taxon>Burkholderiaceae</taxon>
        <taxon>Paraburkholderia</taxon>
    </lineage>
</organism>
<name>A0ACC6UDH4_9BURK</name>
<proteinExistence type="predicted"/>
<dbReference type="Proteomes" id="UP001558850">
    <property type="component" value="Unassembled WGS sequence"/>
</dbReference>
<evidence type="ECO:0000313" key="1">
    <source>
        <dbReference type="EMBL" id="MEX3937619.1"/>
    </source>
</evidence>